<dbReference type="Proteomes" id="UP000198796">
    <property type="component" value="Unassembled WGS sequence"/>
</dbReference>
<proteinExistence type="predicted"/>
<accession>A0A1I0YR58</accession>
<name>A0A1I0YR58_9RHOB</name>
<sequence length="225" mass="23939">MSNTDSFIDEVSEEVRRDRLYGYLRRYGWVAVVAILVIVGGAAYNEYRKSQAEAQARELGDATLTAMQETTPAARAAALQEIAIPEDSEARAVIRLLEATEANAAGDAEAAAAALNDVANDDDLPAIYRDIARFRALTLEGAVDDADRRMGLEALAVAGNPLRVLAEEQIALMDLAQGDTDAARDRFAALIDDAEASDGLRNRATQAIVALGGLPEEDSAGSDSE</sequence>
<dbReference type="EMBL" id="FOJU01000007">
    <property type="protein sequence ID" value="SFB15691.1"/>
    <property type="molecule type" value="Genomic_DNA"/>
</dbReference>
<keyword evidence="3" id="KW-1185">Reference proteome</keyword>
<dbReference type="STRING" id="871651.SAMN05421688_3284"/>
<evidence type="ECO:0000256" key="1">
    <source>
        <dbReference type="SAM" id="Phobius"/>
    </source>
</evidence>
<reference evidence="2 3" key="1">
    <citation type="submission" date="2016-10" db="EMBL/GenBank/DDBJ databases">
        <authorList>
            <person name="de Groot N.N."/>
        </authorList>
    </citation>
    <scope>NUCLEOTIDE SEQUENCE [LARGE SCALE GENOMIC DNA]</scope>
    <source>
        <strain evidence="2 3">DSM 29316</strain>
    </source>
</reference>
<protein>
    <submittedName>
        <fullName evidence="2">Uncharacterized protein</fullName>
    </submittedName>
</protein>
<evidence type="ECO:0000313" key="2">
    <source>
        <dbReference type="EMBL" id="SFB15691.1"/>
    </source>
</evidence>
<dbReference type="OrthoDB" id="7173339at2"/>
<keyword evidence="1" id="KW-0812">Transmembrane</keyword>
<evidence type="ECO:0000313" key="3">
    <source>
        <dbReference type="Proteomes" id="UP000198796"/>
    </source>
</evidence>
<gene>
    <name evidence="2" type="ORF">SAMN05421688_3284</name>
</gene>
<organism evidence="2 3">
    <name type="scientific">Poseidonocella pacifica</name>
    <dbReference type="NCBI Taxonomy" id="871651"/>
    <lineage>
        <taxon>Bacteria</taxon>
        <taxon>Pseudomonadati</taxon>
        <taxon>Pseudomonadota</taxon>
        <taxon>Alphaproteobacteria</taxon>
        <taxon>Rhodobacterales</taxon>
        <taxon>Roseobacteraceae</taxon>
        <taxon>Poseidonocella</taxon>
    </lineage>
</organism>
<keyword evidence="1" id="KW-1133">Transmembrane helix</keyword>
<feature type="transmembrane region" description="Helical" evidence="1">
    <location>
        <begin position="27"/>
        <end position="47"/>
    </location>
</feature>
<dbReference type="RefSeq" id="WP_092066821.1">
    <property type="nucleotide sequence ID" value="NZ_FOJU01000007.1"/>
</dbReference>
<dbReference type="AlphaFoldDB" id="A0A1I0YR58"/>
<keyword evidence="1" id="KW-0472">Membrane</keyword>